<protein>
    <submittedName>
        <fullName evidence="1">Uncharacterized protein</fullName>
    </submittedName>
</protein>
<evidence type="ECO:0000313" key="1">
    <source>
        <dbReference type="EMBL" id="PUA32642.1"/>
    </source>
</evidence>
<evidence type="ECO:0000313" key="2">
    <source>
        <dbReference type="Proteomes" id="UP000244066"/>
    </source>
</evidence>
<gene>
    <name evidence="1" type="ORF">B9J98_04100</name>
</gene>
<reference evidence="1 2" key="1">
    <citation type="submission" date="2017-04" db="EMBL/GenBank/DDBJ databases">
        <title>Draft Aigarchaeota genome from a New Zealand hot spring.</title>
        <authorList>
            <person name="Reysenbach A.-L."/>
            <person name="Donaho J.A."/>
            <person name="Gerhart J."/>
            <person name="Kelley J.F."/>
            <person name="Kouba K."/>
            <person name="Podar M."/>
            <person name="Stott M."/>
        </authorList>
    </citation>
    <scope>NUCLEOTIDE SEQUENCE [LARGE SCALE GENOMIC DNA]</scope>
    <source>
        <strain evidence="1">NZ13_MG1</strain>
    </source>
</reference>
<comment type="caution">
    <text evidence="1">The sequence shown here is derived from an EMBL/GenBank/DDBJ whole genome shotgun (WGS) entry which is preliminary data.</text>
</comment>
<proteinExistence type="predicted"/>
<dbReference type="EMBL" id="NDWU01000008">
    <property type="protein sequence ID" value="PUA32642.1"/>
    <property type="molecule type" value="Genomic_DNA"/>
</dbReference>
<organism evidence="1 2">
    <name type="scientific">Candidatus Terraquivivens tikiterensis</name>
    <dbReference type="NCBI Taxonomy" id="1980982"/>
    <lineage>
        <taxon>Archaea</taxon>
        <taxon>Nitrososphaerota</taxon>
        <taxon>Candidatus Wolframiiraptoraceae</taxon>
        <taxon>Candidatus Terraquivivens</taxon>
    </lineage>
</organism>
<accession>A0A2R7Y6Y7</accession>
<sequence length="132" mass="14137">MTVFKWNRKKGISTVPALVAALIVTLAISGIVIALTLQKVRLPGSSINAYAQRVERETNIRLTLIYVANGKALVSNDGDVSVTIRKVMTEWGEHDVNVKLDPGDKTTLQVGNANDIAVVLSDGSVIVLRGGK</sequence>
<dbReference type="Proteomes" id="UP000244066">
    <property type="component" value="Unassembled WGS sequence"/>
</dbReference>
<dbReference type="AlphaFoldDB" id="A0A2R7Y6Y7"/>
<name>A0A2R7Y6Y7_9ARCH</name>